<dbReference type="EMBL" id="QGNW01001402">
    <property type="protein sequence ID" value="RVW42567.1"/>
    <property type="molecule type" value="Genomic_DNA"/>
</dbReference>
<dbReference type="PANTHER" id="PTHR37614:SF2">
    <property type="entry name" value="OS02G0121400 PROTEIN"/>
    <property type="match status" value="1"/>
</dbReference>
<evidence type="ECO:0000313" key="2">
    <source>
        <dbReference type="Proteomes" id="UP000288805"/>
    </source>
</evidence>
<reference evidence="1 2" key="1">
    <citation type="journal article" date="2018" name="PLoS Genet.">
        <title>Population sequencing reveals clonal diversity and ancestral inbreeding in the grapevine cultivar Chardonnay.</title>
        <authorList>
            <person name="Roach M.J."/>
            <person name="Johnson D.L."/>
            <person name="Bohlmann J."/>
            <person name="van Vuuren H.J."/>
            <person name="Jones S.J."/>
            <person name="Pretorius I.S."/>
            <person name="Schmidt S.A."/>
            <person name="Borneman A.R."/>
        </authorList>
    </citation>
    <scope>NUCLEOTIDE SEQUENCE [LARGE SCALE GENOMIC DNA]</scope>
    <source>
        <strain evidence="2">cv. Chardonnay</strain>
        <tissue evidence="1">Leaf</tissue>
    </source>
</reference>
<name>A0A438E483_VITVI</name>
<sequence>MKEEEQSTSFRESFDDDEKRVAEILQQFSELVMEYEYNTGFLPLWGSKALRSVLVNIPLLLTNHLNFLCLLSQFFLKKRQLLRILEDELIQEAAAIVEPQLELNNISVGGTTSHLIEEDVNGEKETQGGLCREKGSLLEYRIGIDMSNEMRPLPNQNLIPNDTLLMGCFIHPIQLSKEAIYAEARRRRKLEMQRAKSSKRPRT</sequence>
<dbReference type="Proteomes" id="UP000288805">
    <property type="component" value="Unassembled WGS sequence"/>
</dbReference>
<comment type="caution">
    <text evidence="1">The sequence shown here is derived from an EMBL/GenBank/DDBJ whole genome shotgun (WGS) entry which is preliminary data.</text>
</comment>
<organism evidence="1 2">
    <name type="scientific">Vitis vinifera</name>
    <name type="common">Grape</name>
    <dbReference type="NCBI Taxonomy" id="29760"/>
    <lineage>
        <taxon>Eukaryota</taxon>
        <taxon>Viridiplantae</taxon>
        <taxon>Streptophyta</taxon>
        <taxon>Embryophyta</taxon>
        <taxon>Tracheophyta</taxon>
        <taxon>Spermatophyta</taxon>
        <taxon>Magnoliopsida</taxon>
        <taxon>eudicotyledons</taxon>
        <taxon>Gunneridae</taxon>
        <taxon>Pentapetalae</taxon>
        <taxon>rosids</taxon>
        <taxon>Vitales</taxon>
        <taxon>Vitaceae</taxon>
        <taxon>Viteae</taxon>
        <taxon>Vitis</taxon>
    </lineage>
</organism>
<gene>
    <name evidence="1" type="ORF">CK203_085403</name>
</gene>
<evidence type="ECO:0000313" key="1">
    <source>
        <dbReference type="EMBL" id="RVW42567.1"/>
    </source>
</evidence>
<dbReference type="PANTHER" id="PTHR37614">
    <property type="entry name" value="OS02G0121400 PROTEIN"/>
    <property type="match status" value="1"/>
</dbReference>
<protein>
    <submittedName>
        <fullName evidence="1">Uncharacterized protein</fullName>
    </submittedName>
</protein>
<accession>A0A438E483</accession>
<proteinExistence type="predicted"/>
<dbReference type="AlphaFoldDB" id="A0A438E483"/>